<evidence type="ECO:0000313" key="2">
    <source>
        <dbReference type="EMBL" id="BAJ64749.1"/>
    </source>
</evidence>
<proteinExistence type="predicted"/>
<evidence type="ECO:0000313" key="3">
    <source>
        <dbReference type="Proteomes" id="UP000008922"/>
    </source>
</evidence>
<dbReference type="HOGENOM" id="CLU_1080294_0_0_0"/>
<keyword evidence="1" id="KW-0472">Membrane</keyword>
<feature type="transmembrane region" description="Helical" evidence="1">
    <location>
        <begin position="29"/>
        <end position="55"/>
    </location>
</feature>
<keyword evidence="3" id="KW-1185">Reference proteome</keyword>
<dbReference type="AlphaFoldDB" id="E8N0K0"/>
<dbReference type="Proteomes" id="UP000008922">
    <property type="component" value="Chromosome"/>
</dbReference>
<keyword evidence="1" id="KW-0812">Transmembrane</keyword>
<dbReference type="InParanoid" id="E8N0K0"/>
<organism evidence="2 3">
    <name type="scientific">Anaerolinea thermophila (strain DSM 14523 / JCM 11388 / NBRC 100420 / UNI-1)</name>
    <dbReference type="NCBI Taxonomy" id="926569"/>
    <lineage>
        <taxon>Bacteria</taxon>
        <taxon>Bacillati</taxon>
        <taxon>Chloroflexota</taxon>
        <taxon>Anaerolineae</taxon>
        <taxon>Anaerolineales</taxon>
        <taxon>Anaerolineaceae</taxon>
        <taxon>Anaerolinea</taxon>
    </lineage>
</organism>
<evidence type="ECO:0000256" key="1">
    <source>
        <dbReference type="SAM" id="Phobius"/>
    </source>
</evidence>
<dbReference type="InterPro" id="IPR025098">
    <property type="entry name" value="DUF4013"/>
</dbReference>
<protein>
    <recommendedName>
        <fullName evidence="4">DUF4013 domain-containing protein</fullName>
    </recommendedName>
</protein>
<gene>
    <name evidence="2" type="ordered locus">ANT_27230</name>
</gene>
<feature type="transmembrane region" description="Helical" evidence="1">
    <location>
        <begin position="186"/>
        <end position="206"/>
    </location>
</feature>
<evidence type="ECO:0008006" key="4">
    <source>
        <dbReference type="Google" id="ProtNLM"/>
    </source>
</evidence>
<dbReference type="KEGG" id="atm:ANT_27230"/>
<feature type="transmembrane region" description="Helical" evidence="1">
    <location>
        <begin position="212"/>
        <end position="238"/>
    </location>
</feature>
<name>E8N0K0_ANATU</name>
<feature type="transmembrane region" description="Helical" evidence="1">
    <location>
        <begin position="85"/>
        <end position="118"/>
    </location>
</feature>
<feature type="transmembrane region" description="Helical" evidence="1">
    <location>
        <begin position="125"/>
        <end position="148"/>
    </location>
</feature>
<dbReference type="EMBL" id="AP012029">
    <property type="protein sequence ID" value="BAJ64749.1"/>
    <property type="molecule type" value="Genomic_DNA"/>
</dbReference>
<reference evidence="2 3" key="1">
    <citation type="submission" date="2010-12" db="EMBL/GenBank/DDBJ databases">
        <title>Whole genome sequence of Anaerolinea thermophila UNI-1.</title>
        <authorList>
            <person name="Narita-Yamada S."/>
            <person name="Kishi E."/>
            <person name="Watanabe Y."/>
            <person name="Takasaki K."/>
            <person name="Ankai A."/>
            <person name="Oguchi A."/>
            <person name="Fukui S."/>
            <person name="Takahashi M."/>
            <person name="Yashiro I."/>
            <person name="Hosoyama A."/>
            <person name="Sekiguchi Y."/>
            <person name="Hanada S."/>
            <person name="Fujita N."/>
        </authorList>
    </citation>
    <scope>NUCLEOTIDE SEQUENCE [LARGE SCALE GENOMIC DNA]</scope>
    <source>
        <strain evidence="3">DSM 14523 / JCM 11388 / NBRC 100420 / UNI-1</strain>
    </source>
</reference>
<sequence length="257" mass="28639">MNTDTFFSPRGLASLLSFPFRNRETFTRFLFLGGFFALGWVFPLLPILISAGYLLEVLRLAAQGAQPTLPPWENWGRLLLNGLKVFGGGLVFLLPSLILAIKAFVLYFGGMVVFAALADAGREGLAFLLMFLAVTLLFVFQMLGFLFYLIGGTLLQPALAHMALRESFSALFDFKGWWRVFKASKGGFIVTFLLGVMLFYGIQLALALTFPIWIFFLFFLPVLTSFAFAYAFTLWTWLGGAAYSESLSTLEENASLE</sequence>
<dbReference type="Pfam" id="PF13197">
    <property type="entry name" value="DUF4013"/>
    <property type="match status" value="1"/>
</dbReference>
<dbReference type="STRING" id="926569.ANT_27230"/>
<dbReference type="OrthoDB" id="9799578at2"/>
<keyword evidence="1" id="KW-1133">Transmembrane helix</keyword>
<accession>E8N0K0</accession>